<dbReference type="Gene3D" id="1.10.8.10">
    <property type="entry name" value="DNA helicase RuvA subunit, C-terminal domain"/>
    <property type="match status" value="1"/>
</dbReference>
<comment type="function">
    <text evidence="4">Methylates the class 1 translation termination release factors RF1/PrfA and RF2/PrfB on the glutamine residue of the universally conserved GGQ motif.</text>
</comment>
<dbReference type="InterPro" id="IPR004556">
    <property type="entry name" value="HemK-like"/>
</dbReference>
<dbReference type="SUPFAM" id="SSF53335">
    <property type="entry name" value="S-adenosyl-L-methionine-dependent methyltransferases"/>
    <property type="match status" value="1"/>
</dbReference>
<dbReference type="InterPro" id="IPR029063">
    <property type="entry name" value="SAM-dependent_MTases_sf"/>
</dbReference>
<comment type="caution">
    <text evidence="7">The sequence shown here is derived from an EMBL/GenBank/DDBJ whole genome shotgun (WGS) entry which is preliminary data.</text>
</comment>
<dbReference type="PANTHER" id="PTHR18895:SF74">
    <property type="entry name" value="MTRF1L RELEASE FACTOR GLUTAMINE METHYLTRANSFERASE"/>
    <property type="match status" value="1"/>
</dbReference>
<feature type="domain" description="Methyltransferase" evidence="5">
    <location>
        <begin position="118"/>
        <end position="245"/>
    </location>
</feature>
<proteinExistence type="inferred from homology"/>
<feature type="binding site" evidence="4">
    <location>
        <position position="190"/>
    </location>
    <ligand>
        <name>S-adenosyl-L-methionine</name>
        <dbReference type="ChEBI" id="CHEBI:59789"/>
    </ligand>
</feature>
<dbReference type="Pfam" id="PF13847">
    <property type="entry name" value="Methyltransf_31"/>
    <property type="match status" value="1"/>
</dbReference>
<dbReference type="OrthoDB" id="9784805at2"/>
<evidence type="ECO:0000256" key="3">
    <source>
        <dbReference type="ARBA" id="ARBA00022691"/>
    </source>
</evidence>
<dbReference type="InterPro" id="IPR019874">
    <property type="entry name" value="RF_methyltr_PrmC"/>
</dbReference>
<evidence type="ECO:0000259" key="6">
    <source>
        <dbReference type="Pfam" id="PF17827"/>
    </source>
</evidence>
<evidence type="ECO:0000259" key="5">
    <source>
        <dbReference type="Pfam" id="PF13847"/>
    </source>
</evidence>
<dbReference type="NCBIfam" id="TIGR00536">
    <property type="entry name" value="hemK_fam"/>
    <property type="match status" value="1"/>
</dbReference>
<protein>
    <recommendedName>
        <fullName evidence="4">Release factor glutamine methyltransferase</fullName>
        <shortName evidence="4">RF MTase</shortName>
        <ecNumber evidence="4">2.1.1.297</ecNumber>
    </recommendedName>
    <alternativeName>
        <fullName evidence="4">N5-glutamine methyltransferase PrmC</fullName>
    </alternativeName>
    <alternativeName>
        <fullName evidence="4">Protein-(glutamine-N5) MTase PrmC</fullName>
    </alternativeName>
    <alternativeName>
        <fullName evidence="4">Protein-glutamine N-methyltransferase PrmC</fullName>
    </alternativeName>
</protein>
<accession>K8DZC7</accession>
<evidence type="ECO:0000256" key="2">
    <source>
        <dbReference type="ARBA" id="ARBA00022679"/>
    </source>
</evidence>
<dbReference type="Gene3D" id="3.40.50.150">
    <property type="entry name" value="Vaccinia Virus protein VP39"/>
    <property type="match status" value="1"/>
</dbReference>
<gene>
    <name evidence="4 7" type="primary">prmC</name>
    <name evidence="7" type="ORF">DESHY_30107</name>
</gene>
<dbReference type="Proteomes" id="UP000009315">
    <property type="component" value="Unassembled WGS sequence"/>
</dbReference>
<dbReference type="GO" id="GO:0102559">
    <property type="term" value="F:peptide chain release factor N(5)-glutamine methyltransferase activity"/>
    <property type="evidence" value="ECO:0007669"/>
    <property type="project" value="UniProtKB-EC"/>
</dbReference>
<dbReference type="RefSeq" id="WP_008411826.1">
    <property type="nucleotide sequence ID" value="NZ_CAOS01000010.1"/>
</dbReference>
<evidence type="ECO:0000256" key="4">
    <source>
        <dbReference type="HAMAP-Rule" id="MF_02126"/>
    </source>
</evidence>
<feature type="domain" description="Release factor glutamine methyltransferase N-terminal" evidence="6">
    <location>
        <begin position="5"/>
        <end position="75"/>
    </location>
</feature>
<keyword evidence="2 4" id="KW-0808">Transferase</keyword>
<evidence type="ECO:0000313" key="7">
    <source>
        <dbReference type="EMBL" id="CCO08417.1"/>
    </source>
</evidence>
<dbReference type="InterPro" id="IPR050320">
    <property type="entry name" value="N5-glutamine_MTase"/>
</dbReference>
<dbReference type="AlphaFoldDB" id="K8DZC7"/>
<dbReference type="HAMAP" id="MF_02126">
    <property type="entry name" value="RF_methyltr_PrmC"/>
    <property type="match status" value="1"/>
</dbReference>
<dbReference type="Pfam" id="PF17827">
    <property type="entry name" value="PrmC_N"/>
    <property type="match status" value="1"/>
</dbReference>
<reference evidence="7 8" key="1">
    <citation type="journal article" date="2013" name="Genome Announc.">
        <title>Genome Sequence of the Sulfate-Reducing Bacterium Desulfotomaculum hydrothermale Lam5(T).</title>
        <authorList>
            <person name="Amin O."/>
            <person name="Fardeau M.L."/>
            <person name="Valette O."/>
            <person name="Hirschler-Rea A."/>
            <person name="Barbe V."/>
            <person name="Medigue C."/>
            <person name="Vacherie B."/>
            <person name="Ollivier B."/>
            <person name="Bertin P.N."/>
            <person name="Dolla A."/>
        </authorList>
    </citation>
    <scope>NUCLEOTIDE SEQUENCE [LARGE SCALE GENOMIC DNA]</scope>
    <source>
        <strain evidence="8">Lam5 / DSM 18033</strain>
    </source>
</reference>
<dbReference type="GO" id="GO:0032259">
    <property type="term" value="P:methylation"/>
    <property type="evidence" value="ECO:0007669"/>
    <property type="project" value="UniProtKB-KW"/>
</dbReference>
<dbReference type="InterPro" id="IPR025714">
    <property type="entry name" value="Methyltranfer_dom"/>
</dbReference>
<dbReference type="EMBL" id="CAOS01000010">
    <property type="protein sequence ID" value="CCO08417.1"/>
    <property type="molecule type" value="Genomic_DNA"/>
</dbReference>
<keyword evidence="1 4" id="KW-0489">Methyltransferase</keyword>
<keyword evidence="8" id="KW-1185">Reference proteome</keyword>
<dbReference type="CDD" id="cd02440">
    <property type="entry name" value="AdoMet_MTases"/>
    <property type="match status" value="1"/>
</dbReference>
<dbReference type="eggNOG" id="COG2890">
    <property type="taxonomic scope" value="Bacteria"/>
</dbReference>
<dbReference type="InterPro" id="IPR040758">
    <property type="entry name" value="PrmC_N"/>
</dbReference>
<comment type="similarity">
    <text evidence="4">Belongs to the protein N5-glutamine methyltransferase family. PrmC subfamily.</text>
</comment>
<sequence>MLIKEALQTGRQFLTWHNIPSAHLDARVLLSHVTGLDYTALLLQSRQPLTAEQQQQYRRLLDRRAYGEPVAYLTGHKEFMGLDFIVTPAVLIPRPDTELLAETALAHLRQQPGPLAADVGTGSGAIAVSLACLLPGLRLWAVDLSAEALAVARQNAQLHRVDHRITFLQGNLLAPLPPSLQGRLDVIAANLPYIPSGEIDGLMPDVKDYEPHLALDGGLDGLDLYRRLVPAAHRFLKPGGLLLMEIGPGQGEAACQMLPPEDWQAEVKHDLAGRRRLVTARKITRAQK</sequence>
<feature type="binding site" evidence="4">
    <location>
        <begin position="120"/>
        <end position="124"/>
    </location>
    <ligand>
        <name>S-adenosyl-L-methionine</name>
        <dbReference type="ChEBI" id="CHEBI:59789"/>
    </ligand>
</feature>
<dbReference type="NCBIfam" id="TIGR03534">
    <property type="entry name" value="RF_mod_PrmC"/>
    <property type="match status" value="1"/>
</dbReference>
<dbReference type="STRING" id="1121428.DESHY_30107"/>
<comment type="catalytic activity">
    <reaction evidence="4">
        <text>L-glutaminyl-[peptide chain release factor] + S-adenosyl-L-methionine = N(5)-methyl-L-glutaminyl-[peptide chain release factor] + S-adenosyl-L-homocysteine + H(+)</text>
        <dbReference type="Rhea" id="RHEA:42896"/>
        <dbReference type="Rhea" id="RHEA-COMP:10271"/>
        <dbReference type="Rhea" id="RHEA-COMP:10272"/>
        <dbReference type="ChEBI" id="CHEBI:15378"/>
        <dbReference type="ChEBI" id="CHEBI:30011"/>
        <dbReference type="ChEBI" id="CHEBI:57856"/>
        <dbReference type="ChEBI" id="CHEBI:59789"/>
        <dbReference type="ChEBI" id="CHEBI:61891"/>
        <dbReference type="EC" id="2.1.1.297"/>
    </reaction>
</comment>
<evidence type="ECO:0000313" key="8">
    <source>
        <dbReference type="Proteomes" id="UP000009315"/>
    </source>
</evidence>
<feature type="binding site" evidence="4">
    <location>
        <position position="143"/>
    </location>
    <ligand>
        <name>S-adenosyl-L-methionine</name>
        <dbReference type="ChEBI" id="CHEBI:59789"/>
    </ligand>
</feature>
<comment type="caution">
    <text evidence="4">Lacks conserved residue(s) required for the propagation of feature annotation.</text>
</comment>
<organism evidence="7 8">
    <name type="scientific">Desulforamulus hydrothermalis Lam5 = DSM 18033</name>
    <dbReference type="NCBI Taxonomy" id="1121428"/>
    <lineage>
        <taxon>Bacteria</taxon>
        <taxon>Bacillati</taxon>
        <taxon>Bacillota</taxon>
        <taxon>Clostridia</taxon>
        <taxon>Eubacteriales</taxon>
        <taxon>Peptococcaceae</taxon>
        <taxon>Desulforamulus</taxon>
    </lineage>
</organism>
<dbReference type="PANTHER" id="PTHR18895">
    <property type="entry name" value="HEMK METHYLTRANSFERASE"/>
    <property type="match status" value="1"/>
</dbReference>
<name>K8DZC7_9FIRM</name>
<dbReference type="EC" id="2.1.1.297" evidence="4"/>
<evidence type="ECO:0000256" key="1">
    <source>
        <dbReference type="ARBA" id="ARBA00022603"/>
    </source>
</evidence>
<keyword evidence="3 4" id="KW-0949">S-adenosyl-L-methionine</keyword>